<protein>
    <submittedName>
        <fullName evidence="1">Uncharacterized protein</fullName>
    </submittedName>
</protein>
<dbReference type="EMBL" id="CYXY01000005">
    <property type="protein sequence ID" value="CUM87850.1"/>
    <property type="molecule type" value="Genomic_DNA"/>
</dbReference>
<reference evidence="1 2" key="1">
    <citation type="submission" date="2015-09" db="EMBL/GenBank/DDBJ databases">
        <authorList>
            <consortium name="Pathogen Informatics"/>
        </authorList>
    </citation>
    <scope>NUCLEOTIDE SEQUENCE [LARGE SCALE GENOMIC DNA]</scope>
    <source>
        <strain evidence="1 2">2789STDY5834959</strain>
    </source>
</reference>
<evidence type="ECO:0000313" key="1">
    <source>
        <dbReference type="EMBL" id="CUM87850.1"/>
    </source>
</evidence>
<name>A0A173SC78_ANAHA</name>
<dbReference type="Proteomes" id="UP000095553">
    <property type="component" value="Unassembled WGS sequence"/>
</dbReference>
<dbReference type="RefSeq" id="WP_055072603.1">
    <property type="nucleotide sequence ID" value="NZ_CYXY01000005.1"/>
</dbReference>
<dbReference type="AlphaFoldDB" id="A0A173SC78"/>
<proteinExistence type="predicted"/>
<evidence type="ECO:0000313" key="2">
    <source>
        <dbReference type="Proteomes" id="UP000095553"/>
    </source>
</evidence>
<organism evidence="1 2">
    <name type="scientific">Anaerostipes hadrus</name>
    <dbReference type="NCBI Taxonomy" id="649756"/>
    <lineage>
        <taxon>Bacteria</taxon>
        <taxon>Bacillati</taxon>
        <taxon>Bacillota</taxon>
        <taxon>Clostridia</taxon>
        <taxon>Lachnospirales</taxon>
        <taxon>Lachnospiraceae</taxon>
        <taxon>Anaerostipes</taxon>
    </lineage>
</organism>
<sequence>MKAVNMKNYEFKKESTTSIYMGYGILDEETNTFVSLDGVHPYVLCKKSTAQTCINGALDLEICERVPVPVQ</sequence>
<gene>
    <name evidence="1" type="ORF">ERS852571_01126</name>
</gene>
<accession>A0A173SC78</accession>